<proteinExistence type="predicted"/>
<keyword evidence="2" id="KW-1185">Reference proteome</keyword>
<dbReference type="AlphaFoldDB" id="A0A9P5Q0Q4"/>
<name>A0A9P5Q0Q4_9AGAR</name>
<accession>A0A9P5Q0Q4</accession>
<dbReference type="Proteomes" id="UP000772434">
    <property type="component" value="Unassembled WGS sequence"/>
</dbReference>
<reference evidence="1" key="1">
    <citation type="submission" date="2020-11" db="EMBL/GenBank/DDBJ databases">
        <authorList>
            <consortium name="DOE Joint Genome Institute"/>
            <person name="Ahrendt S."/>
            <person name="Riley R."/>
            <person name="Andreopoulos W."/>
            <person name="Labutti K."/>
            <person name="Pangilinan J."/>
            <person name="Ruiz-Duenas F.J."/>
            <person name="Barrasa J.M."/>
            <person name="Sanchez-Garcia M."/>
            <person name="Camarero S."/>
            <person name="Miyauchi S."/>
            <person name="Serrano A."/>
            <person name="Linde D."/>
            <person name="Babiker R."/>
            <person name="Drula E."/>
            <person name="Ayuso-Fernandez I."/>
            <person name="Pacheco R."/>
            <person name="Padilla G."/>
            <person name="Ferreira P."/>
            <person name="Barriuso J."/>
            <person name="Kellner H."/>
            <person name="Castanera R."/>
            <person name="Alfaro M."/>
            <person name="Ramirez L."/>
            <person name="Pisabarro A.G."/>
            <person name="Kuo A."/>
            <person name="Tritt A."/>
            <person name="Lipzen A."/>
            <person name="He G."/>
            <person name="Yan M."/>
            <person name="Ng V."/>
            <person name="Cullen D."/>
            <person name="Martin F."/>
            <person name="Rosso M.-N."/>
            <person name="Henrissat B."/>
            <person name="Hibbett D."/>
            <person name="Martinez A.T."/>
            <person name="Grigoriev I.V."/>
        </authorList>
    </citation>
    <scope>NUCLEOTIDE SEQUENCE</scope>
    <source>
        <strain evidence="1">AH 40177</strain>
    </source>
</reference>
<organism evidence="1 2">
    <name type="scientific">Rhodocollybia butyracea</name>
    <dbReference type="NCBI Taxonomy" id="206335"/>
    <lineage>
        <taxon>Eukaryota</taxon>
        <taxon>Fungi</taxon>
        <taxon>Dikarya</taxon>
        <taxon>Basidiomycota</taxon>
        <taxon>Agaricomycotina</taxon>
        <taxon>Agaricomycetes</taxon>
        <taxon>Agaricomycetidae</taxon>
        <taxon>Agaricales</taxon>
        <taxon>Marasmiineae</taxon>
        <taxon>Omphalotaceae</taxon>
        <taxon>Rhodocollybia</taxon>
    </lineage>
</organism>
<gene>
    <name evidence="1" type="ORF">BDP27DRAFT_1496542</name>
</gene>
<evidence type="ECO:0000313" key="1">
    <source>
        <dbReference type="EMBL" id="KAF9071967.1"/>
    </source>
</evidence>
<sequence length="394" mass="43290">MIWKGKTPNAQALRLSALIPSRGLGTGRRPDNLTASSRQVVGGIWQENQEIVDHRTTAHCYSTFYTQTFRRRRTHEAVHVQAESAPAIPTTILPGDIDPLPLLGTAEQFTPDLSADRRQFLLFLHKSLQTVPSVVVNPDAEVTRPLHLAKHGYVQLSSWPPRKTRLQEDLFGSQIFPWSGSAAPLWQTPGFVPGGAMADLLDMKLNDGQKTKAIPVLIPKMWMWSKLTAFGFHAPAPSGLLSTTTAPSSLTLLGHAPLHHTSPYGISDCNFPSSLLPVPPPLSTAESVPRRHVRFSFSSSYVLPFVSDDEYPANPPSASLYDSSYTYLASTAYPGEGRVTYPRASVYAQSPYIMSSGARCYWVYRGTAWGRGKHVSASAVLIFESVHPIEEPES</sequence>
<evidence type="ECO:0000313" key="2">
    <source>
        <dbReference type="Proteomes" id="UP000772434"/>
    </source>
</evidence>
<comment type="caution">
    <text evidence="1">The sequence shown here is derived from an EMBL/GenBank/DDBJ whole genome shotgun (WGS) entry which is preliminary data.</text>
</comment>
<protein>
    <submittedName>
        <fullName evidence="1">Uncharacterized protein</fullName>
    </submittedName>
</protein>
<dbReference type="EMBL" id="JADNRY010000028">
    <property type="protein sequence ID" value="KAF9071967.1"/>
    <property type="molecule type" value="Genomic_DNA"/>
</dbReference>